<keyword evidence="2" id="KW-1185">Reference proteome</keyword>
<protein>
    <submittedName>
        <fullName evidence="1">Uncharacterized protein</fullName>
    </submittedName>
</protein>
<dbReference type="OrthoDB" id="6506757at2759"/>
<reference evidence="1 2" key="1">
    <citation type="submission" date="2020-08" db="EMBL/GenBank/DDBJ databases">
        <title>Aphidius gifuensis genome sequencing and assembly.</title>
        <authorList>
            <person name="Du Z."/>
        </authorList>
    </citation>
    <scope>NUCLEOTIDE SEQUENCE [LARGE SCALE GENOMIC DNA]</scope>
    <source>
        <strain evidence="1">YNYX2018</strain>
        <tissue evidence="1">Adults</tissue>
    </source>
</reference>
<evidence type="ECO:0000313" key="2">
    <source>
        <dbReference type="Proteomes" id="UP000639338"/>
    </source>
</evidence>
<proteinExistence type="predicted"/>
<dbReference type="Proteomes" id="UP000639338">
    <property type="component" value="Unassembled WGS sequence"/>
</dbReference>
<name>A0A835CKQ2_APHGI</name>
<gene>
    <name evidence="1" type="ORF">HCN44_007513</name>
</gene>
<organism evidence="1 2">
    <name type="scientific">Aphidius gifuensis</name>
    <name type="common">Parasitoid wasp</name>
    <dbReference type="NCBI Taxonomy" id="684658"/>
    <lineage>
        <taxon>Eukaryota</taxon>
        <taxon>Metazoa</taxon>
        <taxon>Ecdysozoa</taxon>
        <taxon>Arthropoda</taxon>
        <taxon>Hexapoda</taxon>
        <taxon>Insecta</taxon>
        <taxon>Pterygota</taxon>
        <taxon>Neoptera</taxon>
        <taxon>Endopterygota</taxon>
        <taxon>Hymenoptera</taxon>
        <taxon>Apocrita</taxon>
        <taxon>Ichneumonoidea</taxon>
        <taxon>Braconidae</taxon>
        <taxon>Aphidiinae</taxon>
        <taxon>Aphidius</taxon>
    </lineage>
</organism>
<evidence type="ECO:0000313" key="1">
    <source>
        <dbReference type="EMBL" id="KAF7988019.1"/>
    </source>
</evidence>
<dbReference type="AlphaFoldDB" id="A0A835CKQ2"/>
<sequence>MLTIPTYKNNTIDALIKSGIKFSGSKDTKNLYIGNITFDNDPSKLIYKAFENFIEFESIEYEKKFQDLINGEDKSMALLAVINTPTVNKKFNPFYVRVLPEAIKALPLSFAVWHGLPYVNDIDIILQRLIRSGIIKHFNNIETKSYYHDIKHHHSRIKLEDLSPAFLILVFLRSSKIGSFSLEFTNDNLSGNFLLLRFGTCVYKSNSFDSELDDFIDNEDNNMEST</sequence>
<comment type="caution">
    <text evidence="1">The sequence shown here is derived from an EMBL/GenBank/DDBJ whole genome shotgun (WGS) entry which is preliminary data.</text>
</comment>
<dbReference type="EMBL" id="JACMRX010000006">
    <property type="protein sequence ID" value="KAF7988019.1"/>
    <property type="molecule type" value="Genomic_DNA"/>
</dbReference>
<accession>A0A835CKQ2</accession>